<keyword evidence="2" id="KW-1185">Reference proteome</keyword>
<sequence length="165" mass="17812">MTSPTVPAQLRSGLRAVYGVVLALLPTRLGDRLRDLVARTRARWPQLDGPSGGRVRVPGPLDHPVVLVVAVGCAPTRLRQAVDGMSGVPVRPVWLVDTPLPGDLADQVIEWLPPAADLDRFGLDTAAVRRSRLRAVEQRYRPKRVVVIGPEGPLPDPVLIVPSPS</sequence>
<dbReference type="RefSeq" id="WP_164709929.1">
    <property type="nucleotide sequence ID" value="NZ_CP031165.1"/>
</dbReference>
<proteinExistence type="predicted"/>
<gene>
    <name evidence="1" type="ORF">DVS28_a0957</name>
</gene>
<protein>
    <submittedName>
        <fullName evidence="1">Uncharacterized protein</fullName>
    </submittedName>
</protein>
<dbReference type="EMBL" id="CP031165">
    <property type="protein sequence ID" value="AXV05658.1"/>
    <property type="molecule type" value="Genomic_DNA"/>
</dbReference>
<dbReference type="AlphaFoldDB" id="A0A346XTW1"/>
<dbReference type="KEGG" id="euz:DVS28_a0957"/>
<evidence type="ECO:0000313" key="1">
    <source>
        <dbReference type="EMBL" id="AXV05658.1"/>
    </source>
</evidence>
<dbReference type="Proteomes" id="UP000264006">
    <property type="component" value="Chromosome"/>
</dbReference>
<reference evidence="1 2" key="1">
    <citation type="submission" date="2018-09" db="EMBL/GenBank/DDBJ databases">
        <title>Complete genome sequence of Euzebya sp. DY32-46 isolated from seawater of Pacific Ocean.</title>
        <authorList>
            <person name="Xu L."/>
            <person name="Wu Y.-H."/>
            <person name="Xu X.-W."/>
        </authorList>
    </citation>
    <scope>NUCLEOTIDE SEQUENCE [LARGE SCALE GENOMIC DNA]</scope>
    <source>
        <strain evidence="1 2">DY32-46</strain>
    </source>
</reference>
<evidence type="ECO:0000313" key="2">
    <source>
        <dbReference type="Proteomes" id="UP000264006"/>
    </source>
</evidence>
<accession>A0A346XTW1</accession>
<organism evidence="1 2">
    <name type="scientific">Euzebya pacifica</name>
    <dbReference type="NCBI Taxonomy" id="1608957"/>
    <lineage>
        <taxon>Bacteria</taxon>
        <taxon>Bacillati</taxon>
        <taxon>Actinomycetota</taxon>
        <taxon>Nitriliruptoria</taxon>
        <taxon>Euzebyales</taxon>
    </lineage>
</organism>
<name>A0A346XTW1_9ACTN</name>